<name>A0AAI8TPM8_MYCME</name>
<sequence length="101" mass="11113">MLTCAAEVVWERKFGPFAKGAALVPAYTHVLEQDNKSVTSMGGWTEPDEFGDRLRRFDGADRFVLVLWALPEDMDYGEAVRAGRDGLEYLQAGGSAEALTD</sequence>
<proteinExistence type="predicted"/>
<gene>
    <name evidence="1" type="ORF">hbim_00032</name>
</gene>
<accession>A0AAI8TPM8</accession>
<reference evidence="1" key="1">
    <citation type="submission" date="2023-03" db="EMBL/GenBank/DDBJ databases">
        <title>Draft genome sequence of a Mycolicibacterium mageritense strain H4_3_1 isolated from a hybrid biological-inorganic system reactor.</title>
        <authorList>
            <person name="Feng X."/>
            <person name="Kazama D."/>
            <person name="Sato K."/>
            <person name="Kobayashi H."/>
        </authorList>
    </citation>
    <scope>NUCLEOTIDE SEQUENCE</scope>
    <source>
        <strain evidence="1">H4_3_1</strain>
    </source>
</reference>
<evidence type="ECO:0000313" key="2">
    <source>
        <dbReference type="Proteomes" id="UP001241092"/>
    </source>
</evidence>
<evidence type="ECO:0000313" key="1">
    <source>
        <dbReference type="EMBL" id="BDY26121.1"/>
    </source>
</evidence>
<protein>
    <submittedName>
        <fullName evidence="1">Uncharacterized protein</fullName>
    </submittedName>
</protein>
<dbReference type="Proteomes" id="UP001241092">
    <property type="component" value="Chromosome"/>
</dbReference>
<organism evidence="1 2">
    <name type="scientific">Mycolicibacterium mageritense</name>
    <name type="common">Mycobacterium mageritense</name>
    <dbReference type="NCBI Taxonomy" id="53462"/>
    <lineage>
        <taxon>Bacteria</taxon>
        <taxon>Bacillati</taxon>
        <taxon>Actinomycetota</taxon>
        <taxon>Actinomycetes</taxon>
        <taxon>Mycobacteriales</taxon>
        <taxon>Mycobacteriaceae</taxon>
        <taxon>Mycolicibacterium</taxon>
    </lineage>
</organism>
<dbReference type="AlphaFoldDB" id="A0AAI8TPM8"/>
<dbReference type="EMBL" id="AP027452">
    <property type="protein sequence ID" value="BDY26121.1"/>
    <property type="molecule type" value="Genomic_DNA"/>
</dbReference>